<gene>
    <name evidence="1" type="ORF">BKA67DRAFT_540007</name>
</gene>
<keyword evidence="2" id="KW-1185">Reference proteome</keyword>
<dbReference type="OrthoDB" id="5561659at2759"/>
<comment type="caution">
    <text evidence="1">The sequence shown here is derived from an EMBL/GenBank/DDBJ whole genome shotgun (WGS) entry which is preliminary data.</text>
</comment>
<reference evidence="1" key="1">
    <citation type="journal article" date="2021" name="Nat. Commun.">
        <title>Genetic determinants of endophytism in the Arabidopsis root mycobiome.</title>
        <authorList>
            <person name="Mesny F."/>
            <person name="Miyauchi S."/>
            <person name="Thiergart T."/>
            <person name="Pickel B."/>
            <person name="Atanasova L."/>
            <person name="Karlsson M."/>
            <person name="Huettel B."/>
            <person name="Barry K.W."/>
            <person name="Haridas S."/>
            <person name="Chen C."/>
            <person name="Bauer D."/>
            <person name="Andreopoulos W."/>
            <person name="Pangilinan J."/>
            <person name="LaButti K."/>
            <person name="Riley R."/>
            <person name="Lipzen A."/>
            <person name="Clum A."/>
            <person name="Drula E."/>
            <person name="Henrissat B."/>
            <person name="Kohler A."/>
            <person name="Grigoriev I.V."/>
            <person name="Martin F.M."/>
            <person name="Hacquard S."/>
        </authorList>
    </citation>
    <scope>NUCLEOTIDE SEQUENCE</scope>
    <source>
        <strain evidence="1">MPI-SDFR-AT-0073</strain>
    </source>
</reference>
<sequence>MLGGCALHPKSKGLQVWTALSKALKSKIHIDGYKIDVCISLVAKPSSERFAAQFHHAREASYLVGCSLGNNKQEGCLTLDENVRIHSRENSMACSATCNKPVVRVQPIVARSSDSRDIAEISLGGGGDDLEQETDLGQLTIDNIQLLSQLISESQDLSTDLKVQTKTVLLALITTGAHPQSRVSTEDFSEDVQTRLGSVIFGQYCYQMPLERNNLPMASSRQAEQRHT</sequence>
<dbReference type="GeneID" id="70129609"/>
<evidence type="ECO:0000313" key="2">
    <source>
        <dbReference type="Proteomes" id="UP000758603"/>
    </source>
</evidence>
<accession>A0A9P8ZS86</accession>
<name>A0A9P8ZS86_9PEZI</name>
<dbReference type="RefSeq" id="XP_045954707.1">
    <property type="nucleotide sequence ID" value="XM_046100717.1"/>
</dbReference>
<evidence type="ECO:0000313" key="1">
    <source>
        <dbReference type="EMBL" id="KAH6648195.1"/>
    </source>
</evidence>
<protein>
    <submittedName>
        <fullName evidence="1">Uncharacterized protein</fullName>
    </submittedName>
</protein>
<organism evidence="1 2">
    <name type="scientific">Truncatella angustata</name>
    <dbReference type="NCBI Taxonomy" id="152316"/>
    <lineage>
        <taxon>Eukaryota</taxon>
        <taxon>Fungi</taxon>
        <taxon>Dikarya</taxon>
        <taxon>Ascomycota</taxon>
        <taxon>Pezizomycotina</taxon>
        <taxon>Sordariomycetes</taxon>
        <taxon>Xylariomycetidae</taxon>
        <taxon>Amphisphaeriales</taxon>
        <taxon>Sporocadaceae</taxon>
        <taxon>Truncatella</taxon>
    </lineage>
</organism>
<dbReference type="AlphaFoldDB" id="A0A9P8ZS86"/>
<dbReference type="Proteomes" id="UP000758603">
    <property type="component" value="Unassembled WGS sequence"/>
</dbReference>
<proteinExistence type="predicted"/>
<dbReference type="EMBL" id="JAGPXC010000008">
    <property type="protein sequence ID" value="KAH6648195.1"/>
    <property type="molecule type" value="Genomic_DNA"/>
</dbReference>